<organism evidence="2">
    <name type="scientific">Riptortus pedestris</name>
    <name type="common">Bean bug</name>
    <dbReference type="NCBI Taxonomy" id="329032"/>
    <lineage>
        <taxon>Eukaryota</taxon>
        <taxon>Metazoa</taxon>
        <taxon>Ecdysozoa</taxon>
        <taxon>Arthropoda</taxon>
        <taxon>Hexapoda</taxon>
        <taxon>Insecta</taxon>
        <taxon>Pterygota</taxon>
        <taxon>Neoptera</taxon>
        <taxon>Paraneoptera</taxon>
        <taxon>Hemiptera</taxon>
        <taxon>Heteroptera</taxon>
        <taxon>Panheteroptera</taxon>
        <taxon>Pentatomomorpha</taxon>
        <taxon>Coreoidea</taxon>
        <taxon>Alydidae</taxon>
        <taxon>Riptortus</taxon>
    </lineage>
</organism>
<sequence length="132" mass="15077">MSQTFIAFVVIFVFGFIRRSKGNIDLKNDAIGTICNDERHCTELYLARKFGIQMPPRFIELGIASPYLIPVQHLEAITRLSSGSHLSNQPRKPLVLTKDRHSIEVDKRIDHSSLGRGLRTCSIIEFLTRRCH</sequence>
<reference evidence="2" key="1">
    <citation type="journal article" date="2013" name="PLoS ONE">
        <title>Gene expression in gut symbiotic organ of stinkbug affected by extracellular bacterial symbiont.</title>
        <authorList>
            <person name="Futahashi R."/>
            <person name="Tanaka K."/>
            <person name="Tanahashi M."/>
            <person name="Nikoh N."/>
            <person name="Kikuchi Y."/>
            <person name="Lee B.L."/>
            <person name="Fukatsu T."/>
        </authorList>
    </citation>
    <scope>NUCLEOTIDE SEQUENCE</scope>
    <source>
        <tissue evidence="2">Midgut</tissue>
    </source>
</reference>
<feature type="signal peptide" evidence="1">
    <location>
        <begin position="1"/>
        <end position="22"/>
    </location>
</feature>
<evidence type="ECO:0000256" key="1">
    <source>
        <dbReference type="SAM" id="SignalP"/>
    </source>
</evidence>
<accession>R4WN32</accession>
<protein>
    <submittedName>
        <fullName evidence="2">Uncharacterized protein</fullName>
    </submittedName>
</protein>
<evidence type="ECO:0000313" key="2">
    <source>
        <dbReference type="EMBL" id="BAN20226.1"/>
    </source>
</evidence>
<feature type="chain" id="PRO_5004372500" evidence="1">
    <location>
        <begin position="23"/>
        <end position="132"/>
    </location>
</feature>
<dbReference type="AlphaFoldDB" id="R4WN32"/>
<dbReference type="EMBL" id="AK417011">
    <property type="protein sequence ID" value="BAN20226.1"/>
    <property type="molecule type" value="mRNA"/>
</dbReference>
<proteinExistence type="evidence at transcript level"/>
<keyword evidence="1" id="KW-0732">Signal</keyword>
<name>R4WN32_RIPPE</name>